<evidence type="ECO:0000313" key="2">
    <source>
        <dbReference type="Proteomes" id="UP000789375"/>
    </source>
</evidence>
<comment type="caution">
    <text evidence="1">The sequence shown here is derived from an EMBL/GenBank/DDBJ whole genome shotgun (WGS) entry which is preliminary data.</text>
</comment>
<name>A0A9N9HRR5_FUNMO</name>
<reference evidence="1" key="1">
    <citation type="submission" date="2021-06" db="EMBL/GenBank/DDBJ databases">
        <authorList>
            <person name="Kallberg Y."/>
            <person name="Tangrot J."/>
            <person name="Rosling A."/>
        </authorList>
    </citation>
    <scope>NUCLEOTIDE SEQUENCE</scope>
    <source>
        <strain evidence="1">87-6 pot B 2015</strain>
    </source>
</reference>
<dbReference type="AlphaFoldDB" id="A0A9N9HRR5"/>
<organism evidence="1 2">
    <name type="scientific">Funneliformis mosseae</name>
    <name type="common">Endomycorrhizal fungus</name>
    <name type="synonym">Glomus mosseae</name>
    <dbReference type="NCBI Taxonomy" id="27381"/>
    <lineage>
        <taxon>Eukaryota</taxon>
        <taxon>Fungi</taxon>
        <taxon>Fungi incertae sedis</taxon>
        <taxon>Mucoromycota</taxon>
        <taxon>Glomeromycotina</taxon>
        <taxon>Glomeromycetes</taxon>
        <taxon>Glomerales</taxon>
        <taxon>Glomeraceae</taxon>
        <taxon>Funneliformis</taxon>
    </lineage>
</organism>
<sequence length="60" mass="6894">VNEIILLDLGKLKLANSTVYNVVNRYNNTGEIKLPTRSGRPQLLNVREMCHLLHIVKKRP</sequence>
<feature type="non-terminal residue" evidence="1">
    <location>
        <position position="1"/>
    </location>
</feature>
<keyword evidence="2" id="KW-1185">Reference proteome</keyword>
<dbReference type="EMBL" id="CAJVPP010009120">
    <property type="protein sequence ID" value="CAG8702321.1"/>
    <property type="molecule type" value="Genomic_DNA"/>
</dbReference>
<proteinExistence type="predicted"/>
<dbReference type="Proteomes" id="UP000789375">
    <property type="component" value="Unassembled WGS sequence"/>
</dbReference>
<gene>
    <name evidence="1" type="ORF">FMOSSE_LOCUS13879</name>
</gene>
<protein>
    <submittedName>
        <fullName evidence="1">16249_t:CDS:1</fullName>
    </submittedName>
</protein>
<evidence type="ECO:0000313" key="1">
    <source>
        <dbReference type="EMBL" id="CAG8702321.1"/>
    </source>
</evidence>
<accession>A0A9N9HRR5</accession>